<dbReference type="EMBL" id="JACHEX010000003">
    <property type="protein sequence ID" value="MBB6062793.1"/>
    <property type="molecule type" value="Genomic_DNA"/>
</dbReference>
<accession>A0A841GS53</accession>
<dbReference type="Gene3D" id="2.160.10.10">
    <property type="entry name" value="Hexapeptide repeat proteins"/>
    <property type="match status" value="1"/>
</dbReference>
<keyword evidence="2" id="KW-1185">Reference proteome</keyword>
<dbReference type="InterPro" id="IPR011004">
    <property type="entry name" value="Trimer_LpxA-like_sf"/>
</dbReference>
<name>A0A841GS53_9BACT</name>
<evidence type="ECO:0000313" key="1">
    <source>
        <dbReference type="EMBL" id="MBB6062793.1"/>
    </source>
</evidence>
<organism evidence="1 2">
    <name type="scientific">Thermosipho japonicus</name>
    <dbReference type="NCBI Taxonomy" id="90323"/>
    <lineage>
        <taxon>Bacteria</taxon>
        <taxon>Thermotogati</taxon>
        <taxon>Thermotogota</taxon>
        <taxon>Thermotogae</taxon>
        <taxon>Thermotogales</taxon>
        <taxon>Fervidobacteriaceae</taxon>
        <taxon>Thermosipho</taxon>
    </lineage>
</organism>
<dbReference type="RefSeq" id="WP_184619429.1">
    <property type="nucleotide sequence ID" value="NZ_JACHEX010000003.1"/>
</dbReference>
<dbReference type="PANTHER" id="PTHR23416:SF78">
    <property type="entry name" value="LIPOPOLYSACCHARIDE BIOSYNTHESIS O-ACETYL TRANSFERASE WBBJ-RELATED"/>
    <property type="match status" value="1"/>
</dbReference>
<dbReference type="CDD" id="cd04647">
    <property type="entry name" value="LbH_MAT_like"/>
    <property type="match status" value="1"/>
</dbReference>
<comment type="caution">
    <text evidence="1">The sequence shown here is derived from an EMBL/GenBank/DDBJ whole genome shotgun (WGS) entry which is preliminary data.</text>
</comment>
<sequence length="194" mass="21757">MKKILKKLFVLFSKAILSLFFDRKYLKGKWFEDKIDGWFWAWRSVWFQKILGFNRRVPWPVSHQIIVGNPNDIIFDVDDLNNFQGFGKYFQSGYGKIVIGKGTLIASNVGIITGNHNPCKLEEHLPGKDVIIGENCWIGMNVVILPGVILGPRTIIGAGSVVTHSFPEGNCIIAGNPARIIKKLECKDNNLGGE</sequence>
<gene>
    <name evidence="1" type="ORF">HNP65_001245</name>
</gene>
<evidence type="ECO:0000313" key="2">
    <source>
        <dbReference type="Proteomes" id="UP000555828"/>
    </source>
</evidence>
<dbReference type="Pfam" id="PF00132">
    <property type="entry name" value="Hexapep"/>
    <property type="match status" value="1"/>
</dbReference>
<dbReference type="PANTHER" id="PTHR23416">
    <property type="entry name" value="SIALIC ACID SYNTHASE-RELATED"/>
    <property type="match status" value="1"/>
</dbReference>
<dbReference type="InterPro" id="IPR001451">
    <property type="entry name" value="Hexapep"/>
</dbReference>
<dbReference type="Proteomes" id="UP000555828">
    <property type="component" value="Unassembled WGS sequence"/>
</dbReference>
<dbReference type="AlphaFoldDB" id="A0A841GS53"/>
<proteinExistence type="predicted"/>
<dbReference type="InterPro" id="IPR051159">
    <property type="entry name" value="Hexapeptide_acetyltransf"/>
</dbReference>
<evidence type="ECO:0008006" key="3">
    <source>
        <dbReference type="Google" id="ProtNLM"/>
    </source>
</evidence>
<protein>
    <recommendedName>
        <fullName evidence="3">Acyltransferase</fullName>
    </recommendedName>
</protein>
<dbReference type="SUPFAM" id="SSF51161">
    <property type="entry name" value="Trimeric LpxA-like enzymes"/>
    <property type="match status" value="1"/>
</dbReference>
<reference evidence="1 2" key="1">
    <citation type="submission" date="2020-08" db="EMBL/GenBank/DDBJ databases">
        <title>Genomic Encyclopedia of Type Strains, Phase IV (KMG-IV): sequencing the most valuable type-strain genomes for metagenomic binning, comparative biology and taxonomic classification.</title>
        <authorList>
            <person name="Goeker M."/>
        </authorList>
    </citation>
    <scope>NUCLEOTIDE SEQUENCE [LARGE SCALE GENOMIC DNA]</scope>
    <source>
        <strain evidence="1 2">DSM 13481</strain>
    </source>
</reference>